<accession>A0AAX4PDZ7</accession>
<evidence type="ECO:0000256" key="1">
    <source>
        <dbReference type="SAM" id="SignalP"/>
    </source>
</evidence>
<dbReference type="AlphaFoldDB" id="A0AAX4PDZ7"/>
<sequence length="258" mass="29241">MASFVMIWVWVQSRFAQGQATRDEEDLGGVSVGGLDGIQVGRGQGGRRANKRSGGLRLGWRGVGVTMSSVDESSVSSEGEKQNNVVAGREFSESAVEDSYQTWLDFWRAMKRSKHIADPMYLENEYFKDASQRFFFYKLGQNPTEHLPSSLAKVCNNLPFLKRKFKAKWQQRYGILLPNGLLVYFLNDQPKSIALGCICLSGIKIDEDNVQDSANNLVYLSLTSRHPRRPKKKVFQWKVGAQTEDECALLKERILKHQ</sequence>
<proteinExistence type="predicted"/>
<protein>
    <submittedName>
        <fullName evidence="2">Uncharacterized protein</fullName>
    </submittedName>
</protein>
<name>A0AAX4PDZ7_9CHLO</name>
<dbReference type="SUPFAM" id="SSF50729">
    <property type="entry name" value="PH domain-like"/>
    <property type="match status" value="1"/>
</dbReference>
<evidence type="ECO:0000313" key="3">
    <source>
        <dbReference type="Proteomes" id="UP001472866"/>
    </source>
</evidence>
<keyword evidence="1" id="KW-0732">Signal</keyword>
<keyword evidence="3" id="KW-1185">Reference proteome</keyword>
<feature type="signal peptide" evidence="1">
    <location>
        <begin position="1"/>
        <end position="18"/>
    </location>
</feature>
<reference evidence="2 3" key="1">
    <citation type="submission" date="2024-03" db="EMBL/GenBank/DDBJ databases">
        <title>Complete genome sequence of the green alga Chloropicon roscoffensis RCC1871.</title>
        <authorList>
            <person name="Lemieux C."/>
            <person name="Pombert J.-F."/>
            <person name="Otis C."/>
            <person name="Turmel M."/>
        </authorList>
    </citation>
    <scope>NUCLEOTIDE SEQUENCE [LARGE SCALE GENOMIC DNA]</scope>
    <source>
        <strain evidence="2 3">RCC1871</strain>
    </source>
</reference>
<feature type="chain" id="PRO_5043713492" evidence="1">
    <location>
        <begin position="19"/>
        <end position="258"/>
    </location>
</feature>
<dbReference type="EMBL" id="CP151509">
    <property type="protein sequence ID" value="WZN64108.1"/>
    <property type="molecule type" value="Genomic_DNA"/>
</dbReference>
<dbReference type="Proteomes" id="UP001472866">
    <property type="component" value="Chromosome 09"/>
</dbReference>
<evidence type="ECO:0000313" key="2">
    <source>
        <dbReference type="EMBL" id="WZN64108.1"/>
    </source>
</evidence>
<gene>
    <name evidence="2" type="ORF">HKI87_09g56620</name>
</gene>
<organism evidence="2 3">
    <name type="scientific">Chloropicon roscoffensis</name>
    <dbReference type="NCBI Taxonomy" id="1461544"/>
    <lineage>
        <taxon>Eukaryota</taxon>
        <taxon>Viridiplantae</taxon>
        <taxon>Chlorophyta</taxon>
        <taxon>Chloropicophyceae</taxon>
        <taxon>Chloropicales</taxon>
        <taxon>Chloropicaceae</taxon>
        <taxon>Chloropicon</taxon>
    </lineage>
</organism>